<feature type="binding site" evidence="10">
    <location>
        <position position="254"/>
    </location>
    <ligand>
        <name>K(+)</name>
        <dbReference type="ChEBI" id="CHEBI:29103"/>
    </ligand>
</feature>
<dbReference type="GO" id="GO:0042802">
    <property type="term" value="F:identical protein binding"/>
    <property type="evidence" value="ECO:0007669"/>
    <property type="project" value="UniProtKB-ARBA"/>
</dbReference>
<evidence type="ECO:0000256" key="1">
    <source>
        <dbReference type="ARBA" id="ARBA00011043"/>
    </source>
</evidence>
<feature type="binding site" evidence="10">
    <location>
        <begin position="279"/>
        <end position="282"/>
    </location>
    <ligand>
        <name>GTP</name>
        <dbReference type="ChEBI" id="CHEBI:37565"/>
    </ligand>
</feature>
<sequence>MKNTSSSTILTTMNDTIAAIATPLGKGAISVIKISGNNALNILKQLTQKQEFTPRYAYVRDIFSNGVLLDKALVIYFKAPYSFTGEDVCEIQCHGSPLLAQNILQACLNLGARLAKAGEFSKKAFLNHKMDLSEIEASVQLILCEDESVLNALARQLKGELKIFIEEARNNLLKLLASSEVLIDYSEEDIPSDFLNEVSQNLEKQIASFKDLLDFSNMQKQKNKGHALSIVGKPNAGKSSLLNAMLLEERALVSDIKGTTRDTIEEVIELQGHKVRLIDTAGIRESADKIERLGIEKSLKSLENCDIVLGVFDLSKPLEQEDFNLIDTLNRAKKPCIVVLNKNDLAPKLELEILKSYLKIPYSLLETNTLNSKACLKDLSQKISAFFPKLDTQNKLLLTSLAQKTALENAIFELQNAKNHLETLELFSYHLLSAIENLNSLTRPYETSQMLDSMFSEFCLGK</sequence>
<dbReference type="SUPFAM" id="SSF52540">
    <property type="entry name" value="P-loop containing nucleoside triphosphate hydrolases"/>
    <property type="match status" value="1"/>
</dbReference>
<dbReference type="NCBIfam" id="TIGR00450">
    <property type="entry name" value="mnmE_trmE_thdF"/>
    <property type="match status" value="1"/>
</dbReference>
<dbReference type="InterPro" id="IPR031168">
    <property type="entry name" value="G_TrmE"/>
</dbReference>
<dbReference type="GO" id="GO:0002098">
    <property type="term" value="P:tRNA wobble uridine modification"/>
    <property type="evidence" value="ECO:0007669"/>
    <property type="project" value="TreeGrafter"/>
</dbReference>
<dbReference type="InterPro" id="IPR027368">
    <property type="entry name" value="MnmE_dom2"/>
</dbReference>
<keyword evidence="4 10" id="KW-0479">Metal-binding</keyword>
<reference evidence="13 14" key="1">
    <citation type="journal article" date="2020" name="J. Clin. Microbiol.">
        <title>Helicobacter pylori infections in the Bronx, New York: Surveying Antibiotic Susceptibility and Strain Lineage by Whole-genome Sequencing.</title>
        <authorList>
            <person name="Saranathan R."/>
            <person name="Levi M.H."/>
            <person name="Wattam A.R."/>
            <person name="Malek A."/>
            <person name="Asare E."/>
            <person name="Behin D.S."/>
            <person name="Pan D.H."/>
            <person name="Jacobs W.R."/>
            <person name="Szymczak W.A."/>
        </authorList>
    </citation>
    <scope>NUCLEOTIDE SEQUENCE [LARGE SCALE GENOMIC DNA]</scope>
    <source>
        <strain evidence="13 14">MHP10</strain>
    </source>
</reference>
<dbReference type="GO" id="GO:0046872">
    <property type="term" value="F:metal ion binding"/>
    <property type="evidence" value="ECO:0007669"/>
    <property type="project" value="UniProtKB-KW"/>
</dbReference>
<dbReference type="NCBIfam" id="TIGR00231">
    <property type="entry name" value="small_GTP"/>
    <property type="match status" value="1"/>
</dbReference>
<dbReference type="Proteomes" id="UP000460877">
    <property type="component" value="Unassembled WGS sequence"/>
</dbReference>
<dbReference type="GO" id="GO:0003924">
    <property type="term" value="F:GTPase activity"/>
    <property type="evidence" value="ECO:0007669"/>
    <property type="project" value="UniProtKB-UniRule"/>
</dbReference>
<dbReference type="PANTHER" id="PTHR42714">
    <property type="entry name" value="TRNA MODIFICATION GTPASE GTPBP3"/>
    <property type="match status" value="1"/>
</dbReference>
<feature type="binding site" evidence="10">
    <location>
        <position position="33"/>
    </location>
    <ligand>
        <name>(6S)-5-formyl-5,6,7,8-tetrahydrofolate</name>
        <dbReference type="ChEBI" id="CHEBI:57457"/>
    </ligand>
</feature>
<comment type="subunit">
    <text evidence="10">Homodimer. Heterotetramer of two MnmE and two MnmG subunits.</text>
</comment>
<dbReference type="EC" id="3.6.-.-" evidence="10"/>
<feature type="binding site" evidence="10">
    <location>
        <position position="90"/>
    </location>
    <ligand>
        <name>(6S)-5-formyl-5,6,7,8-tetrahydrofolate</name>
        <dbReference type="ChEBI" id="CHEBI:57457"/>
    </ligand>
</feature>
<keyword evidence="6 10" id="KW-0378">Hydrolase</keyword>
<feature type="binding site" evidence="10">
    <location>
        <position position="235"/>
    </location>
    <ligand>
        <name>K(+)</name>
        <dbReference type="ChEBI" id="CHEBI:29103"/>
    </ligand>
</feature>
<comment type="subcellular location">
    <subcellularLocation>
        <location evidence="10">Cytoplasm</location>
    </subcellularLocation>
</comment>
<evidence type="ECO:0000256" key="11">
    <source>
        <dbReference type="RuleBase" id="RU003313"/>
    </source>
</evidence>
<evidence type="ECO:0000313" key="14">
    <source>
        <dbReference type="Proteomes" id="UP000460877"/>
    </source>
</evidence>
<dbReference type="InterPro" id="IPR006073">
    <property type="entry name" value="GTP-bd"/>
</dbReference>
<dbReference type="HAMAP" id="MF_00379">
    <property type="entry name" value="GTPase_MnmE"/>
    <property type="match status" value="1"/>
</dbReference>
<feature type="binding site" evidence="10">
    <location>
        <begin position="235"/>
        <end position="240"/>
    </location>
    <ligand>
        <name>GTP</name>
        <dbReference type="ChEBI" id="CHEBI:37565"/>
    </ligand>
</feature>
<protein>
    <recommendedName>
        <fullName evidence="10">tRNA modification GTPase MnmE</fullName>
        <ecNumber evidence="10">3.6.-.-</ecNumber>
    </recommendedName>
</protein>
<dbReference type="GO" id="GO:0005829">
    <property type="term" value="C:cytosol"/>
    <property type="evidence" value="ECO:0007669"/>
    <property type="project" value="TreeGrafter"/>
</dbReference>
<comment type="caution">
    <text evidence="13">The sequence shown here is derived from an EMBL/GenBank/DDBJ whole genome shotgun (WGS) entry which is preliminary data.</text>
</comment>
<dbReference type="Pfam" id="PF12631">
    <property type="entry name" value="MnmE_helical"/>
    <property type="match status" value="1"/>
</dbReference>
<dbReference type="CDD" id="cd14858">
    <property type="entry name" value="TrmE_N"/>
    <property type="match status" value="1"/>
</dbReference>
<dbReference type="InterPro" id="IPR004520">
    <property type="entry name" value="GTPase_MnmE"/>
</dbReference>
<comment type="function">
    <text evidence="10">Exhibits a very high intrinsic GTPase hydrolysis rate. Involved in the addition of a carboxymethylaminomethyl (cmnm) group at the wobble position (U34) of certain tRNAs, forming tRNA-cmnm(5)s(2)U34.</text>
</comment>
<dbReference type="InterPro" id="IPR027417">
    <property type="entry name" value="P-loop_NTPase"/>
</dbReference>
<feature type="binding site" evidence="10">
    <location>
        <position position="129"/>
    </location>
    <ligand>
        <name>(6S)-5-formyl-5,6,7,8-tetrahydrofolate</name>
        <dbReference type="ChEBI" id="CHEBI:57457"/>
    </ligand>
</feature>
<dbReference type="FunFam" id="3.30.1360.120:FF:000003">
    <property type="entry name" value="tRNA modification GTPase MnmE"/>
    <property type="match status" value="1"/>
</dbReference>
<dbReference type="InterPro" id="IPR027266">
    <property type="entry name" value="TrmE/GcvT-like"/>
</dbReference>
<comment type="cofactor">
    <cofactor evidence="10">
        <name>K(+)</name>
        <dbReference type="ChEBI" id="CHEBI:29103"/>
    </cofactor>
    <text evidence="10">Binds 1 potassium ion per subunit.</text>
</comment>
<dbReference type="Gene3D" id="3.40.50.300">
    <property type="entry name" value="P-loop containing nucleotide triphosphate hydrolases"/>
    <property type="match status" value="1"/>
</dbReference>
<evidence type="ECO:0000259" key="12">
    <source>
        <dbReference type="PROSITE" id="PS51709"/>
    </source>
</evidence>
<evidence type="ECO:0000256" key="10">
    <source>
        <dbReference type="HAMAP-Rule" id="MF_00379"/>
    </source>
</evidence>
<name>A0A7K1NZN0_HELPX</name>
<dbReference type="CDD" id="cd04164">
    <property type="entry name" value="trmE"/>
    <property type="match status" value="1"/>
</dbReference>
<evidence type="ECO:0000256" key="2">
    <source>
        <dbReference type="ARBA" id="ARBA00022490"/>
    </source>
</evidence>
<evidence type="ECO:0000256" key="9">
    <source>
        <dbReference type="ARBA" id="ARBA00023134"/>
    </source>
</evidence>
<keyword evidence="8 10" id="KW-0630">Potassium</keyword>
<feature type="domain" description="TrmE-type G" evidence="12">
    <location>
        <begin position="225"/>
        <end position="388"/>
    </location>
</feature>
<keyword evidence="2 10" id="KW-0963">Cytoplasm</keyword>
<feature type="binding site" evidence="10">
    <location>
        <position position="256"/>
    </location>
    <ligand>
        <name>K(+)</name>
        <dbReference type="ChEBI" id="CHEBI:29103"/>
    </ligand>
</feature>
<evidence type="ECO:0000256" key="6">
    <source>
        <dbReference type="ARBA" id="ARBA00022801"/>
    </source>
</evidence>
<gene>
    <name evidence="10 13" type="primary">mnmE</name>
    <name evidence="10" type="synonym">trmE</name>
    <name evidence="13" type="ORF">F7218_03200</name>
</gene>
<feature type="binding site" evidence="10">
    <location>
        <position position="259"/>
    </location>
    <ligand>
        <name>K(+)</name>
        <dbReference type="ChEBI" id="CHEBI:29103"/>
    </ligand>
</feature>
<dbReference type="AlphaFoldDB" id="A0A7K1NZN0"/>
<dbReference type="GO" id="GO:0030488">
    <property type="term" value="P:tRNA methylation"/>
    <property type="evidence" value="ECO:0007669"/>
    <property type="project" value="TreeGrafter"/>
</dbReference>
<feature type="binding site" evidence="10">
    <location>
        <position position="260"/>
    </location>
    <ligand>
        <name>Mg(2+)</name>
        <dbReference type="ChEBI" id="CHEBI:18420"/>
    </ligand>
</feature>
<dbReference type="FunFam" id="3.40.50.300:FF:001376">
    <property type="entry name" value="tRNA modification GTPase MnmE"/>
    <property type="match status" value="1"/>
</dbReference>
<dbReference type="GO" id="GO:0005525">
    <property type="term" value="F:GTP binding"/>
    <property type="evidence" value="ECO:0007669"/>
    <property type="project" value="UniProtKB-UniRule"/>
</dbReference>
<feature type="binding site" evidence="10">
    <location>
        <position position="239"/>
    </location>
    <ligand>
        <name>Mg(2+)</name>
        <dbReference type="ChEBI" id="CHEBI:18420"/>
    </ligand>
</feature>
<feature type="binding site" evidence="10">
    <location>
        <begin position="254"/>
        <end position="260"/>
    </location>
    <ligand>
        <name>GTP</name>
        <dbReference type="ChEBI" id="CHEBI:37565"/>
    </ligand>
</feature>
<accession>A0A7K1NZN0</accession>
<evidence type="ECO:0000256" key="8">
    <source>
        <dbReference type="ARBA" id="ARBA00022958"/>
    </source>
</evidence>
<dbReference type="PROSITE" id="PS51709">
    <property type="entry name" value="G_TRME"/>
    <property type="match status" value="1"/>
</dbReference>
<evidence type="ECO:0000313" key="13">
    <source>
        <dbReference type="EMBL" id="MUV09905.1"/>
    </source>
</evidence>
<dbReference type="InterPro" id="IPR025867">
    <property type="entry name" value="MnmE_helical"/>
</dbReference>
<keyword evidence="7 10" id="KW-0460">Magnesium</keyword>
<dbReference type="InterPro" id="IPR005225">
    <property type="entry name" value="Small_GTP-bd"/>
</dbReference>
<dbReference type="InterPro" id="IPR018948">
    <property type="entry name" value="GTP-bd_TrmE_N"/>
</dbReference>
<keyword evidence="9 10" id="KW-0342">GTP-binding</keyword>
<comment type="caution">
    <text evidence="10">Lacks conserved residue(s) required for the propagation of feature annotation.</text>
</comment>
<evidence type="ECO:0000256" key="7">
    <source>
        <dbReference type="ARBA" id="ARBA00022842"/>
    </source>
</evidence>
<keyword evidence="5 10" id="KW-0547">Nucleotide-binding</keyword>
<dbReference type="Pfam" id="PF01926">
    <property type="entry name" value="MMR_HSR1"/>
    <property type="match status" value="1"/>
</dbReference>
<organism evidence="13 14">
    <name type="scientific">Helicobacter pylori</name>
    <name type="common">Campylobacter pylori</name>
    <dbReference type="NCBI Taxonomy" id="210"/>
    <lineage>
        <taxon>Bacteria</taxon>
        <taxon>Pseudomonadati</taxon>
        <taxon>Campylobacterota</taxon>
        <taxon>Epsilonproteobacteria</taxon>
        <taxon>Campylobacterales</taxon>
        <taxon>Helicobacteraceae</taxon>
        <taxon>Helicobacter</taxon>
    </lineage>
</organism>
<dbReference type="Gene3D" id="1.20.120.430">
    <property type="entry name" value="tRNA modification GTPase MnmE domain 2"/>
    <property type="match status" value="1"/>
</dbReference>
<dbReference type="PANTHER" id="PTHR42714:SF2">
    <property type="entry name" value="TRNA MODIFICATION GTPASE GTPBP3, MITOCHONDRIAL"/>
    <property type="match status" value="1"/>
</dbReference>
<proteinExistence type="inferred from homology"/>
<evidence type="ECO:0000256" key="4">
    <source>
        <dbReference type="ARBA" id="ARBA00022723"/>
    </source>
</evidence>
<dbReference type="Pfam" id="PF10396">
    <property type="entry name" value="TrmE_N"/>
    <property type="match status" value="1"/>
</dbReference>
<feature type="binding site" evidence="10">
    <location>
        <position position="462"/>
    </location>
    <ligand>
        <name>(6S)-5-formyl-5,6,7,8-tetrahydrofolate</name>
        <dbReference type="ChEBI" id="CHEBI:57457"/>
    </ligand>
</feature>
<evidence type="ECO:0000256" key="3">
    <source>
        <dbReference type="ARBA" id="ARBA00022694"/>
    </source>
</evidence>
<dbReference type="EMBL" id="WAEA01000002">
    <property type="protein sequence ID" value="MUV09905.1"/>
    <property type="molecule type" value="Genomic_DNA"/>
</dbReference>
<dbReference type="Gene3D" id="3.30.1360.120">
    <property type="entry name" value="Probable tRNA modification gtpase trme, domain 1"/>
    <property type="match status" value="1"/>
</dbReference>
<keyword evidence="3 10" id="KW-0819">tRNA processing</keyword>
<comment type="similarity">
    <text evidence="1 10 11">Belongs to the TRAFAC class TrmE-Era-EngA-EngB-Septin-like GTPase superfamily. TrmE GTPase family.</text>
</comment>
<evidence type="ECO:0000256" key="5">
    <source>
        <dbReference type="ARBA" id="ARBA00022741"/>
    </source>
</evidence>